<comment type="caution">
    <text evidence="1">The sequence shown here is derived from an EMBL/GenBank/DDBJ whole genome shotgun (WGS) entry which is preliminary data.</text>
</comment>
<sequence length="95" mass="10339">MLLALILGSCSNGVQGRLMSTSADSASSTSQTLKGLQAGAKESFKKILVLFKASLIYIGYHTDIVISTLLHMMHDASLKKAISRARPEAFQKDYY</sequence>
<keyword evidence="2" id="KW-1185">Reference proteome</keyword>
<gene>
    <name evidence="1" type="ORF">L1987_14531</name>
</gene>
<protein>
    <submittedName>
        <fullName evidence="1">Uncharacterized protein</fullName>
    </submittedName>
</protein>
<reference evidence="1 2" key="2">
    <citation type="journal article" date="2022" name="Mol. Ecol. Resour.">
        <title>The genomes of chicory, endive, great burdock and yacon provide insights into Asteraceae paleo-polyploidization history and plant inulin production.</title>
        <authorList>
            <person name="Fan W."/>
            <person name="Wang S."/>
            <person name="Wang H."/>
            <person name="Wang A."/>
            <person name="Jiang F."/>
            <person name="Liu H."/>
            <person name="Zhao H."/>
            <person name="Xu D."/>
            <person name="Zhang Y."/>
        </authorList>
    </citation>
    <scope>NUCLEOTIDE SEQUENCE [LARGE SCALE GENOMIC DNA]</scope>
    <source>
        <strain evidence="2">cv. Yunnan</strain>
        <tissue evidence="1">Leaves</tissue>
    </source>
</reference>
<evidence type="ECO:0000313" key="2">
    <source>
        <dbReference type="Proteomes" id="UP001056120"/>
    </source>
</evidence>
<proteinExistence type="predicted"/>
<dbReference type="Proteomes" id="UP001056120">
    <property type="component" value="Linkage Group LG05"/>
</dbReference>
<name>A0ACB9J2Z4_9ASTR</name>
<accession>A0ACB9J2Z4</accession>
<organism evidence="1 2">
    <name type="scientific">Smallanthus sonchifolius</name>
    <dbReference type="NCBI Taxonomy" id="185202"/>
    <lineage>
        <taxon>Eukaryota</taxon>
        <taxon>Viridiplantae</taxon>
        <taxon>Streptophyta</taxon>
        <taxon>Embryophyta</taxon>
        <taxon>Tracheophyta</taxon>
        <taxon>Spermatophyta</taxon>
        <taxon>Magnoliopsida</taxon>
        <taxon>eudicotyledons</taxon>
        <taxon>Gunneridae</taxon>
        <taxon>Pentapetalae</taxon>
        <taxon>asterids</taxon>
        <taxon>campanulids</taxon>
        <taxon>Asterales</taxon>
        <taxon>Asteraceae</taxon>
        <taxon>Asteroideae</taxon>
        <taxon>Heliantheae alliance</taxon>
        <taxon>Millerieae</taxon>
        <taxon>Smallanthus</taxon>
    </lineage>
</organism>
<evidence type="ECO:0000313" key="1">
    <source>
        <dbReference type="EMBL" id="KAI3814884.1"/>
    </source>
</evidence>
<reference evidence="2" key="1">
    <citation type="journal article" date="2022" name="Mol. Ecol. Resour.">
        <title>The genomes of chicory, endive, great burdock and yacon provide insights into Asteraceae palaeo-polyploidization history and plant inulin production.</title>
        <authorList>
            <person name="Fan W."/>
            <person name="Wang S."/>
            <person name="Wang H."/>
            <person name="Wang A."/>
            <person name="Jiang F."/>
            <person name="Liu H."/>
            <person name="Zhao H."/>
            <person name="Xu D."/>
            <person name="Zhang Y."/>
        </authorList>
    </citation>
    <scope>NUCLEOTIDE SEQUENCE [LARGE SCALE GENOMIC DNA]</scope>
    <source>
        <strain evidence="2">cv. Yunnan</strain>
    </source>
</reference>
<dbReference type="EMBL" id="CM042022">
    <property type="protein sequence ID" value="KAI3814884.1"/>
    <property type="molecule type" value="Genomic_DNA"/>
</dbReference>